<organism evidence="1 2">
    <name type="scientific">Nostoc azollae (strain 0708)</name>
    <name type="common">Anabaena azollae (strain 0708)</name>
    <dbReference type="NCBI Taxonomy" id="551115"/>
    <lineage>
        <taxon>Bacteria</taxon>
        <taxon>Bacillati</taxon>
        <taxon>Cyanobacteriota</taxon>
        <taxon>Cyanophyceae</taxon>
        <taxon>Nostocales</taxon>
        <taxon>Nostocaceae</taxon>
        <taxon>Trichormus</taxon>
    </lineage>
</organism>
<dbReference type="STRING" id="551115.Aazo_0237"/>
<dbReference type="HOGENOM" id="CLU_3101486_0_0_3"/>
<gene>
    <name evidence="1" type="ordered locus">Aazo_0237</name>
</gene>
<accession>D7DYM8</accession>
<dbReference type="Proteomes" id="UP000001511">
    <property type="component" value="Chromosome"/>
</dbReference>
<dbReference type="KEGG" id="naz:Aazo_0237"/>
<sequence>MVINETLTTHSGVRFKILIMSGSSQYIAKNIFFYFISMKCYLALAKNIDIY</sequence>
<evidence type="ECO:0000313" key="1">
    <source>
        <dbReference type="EMBL" id="ADI62851.1"/>
    </source>
</evidence>
<proteinExistence type="predicted"/>
<protein>
    <submittedName>
        <fullName evidence="1">Uncharacterized protein</fullName>
    </submittedName>
</protein>
<reference evidence="1 2" key="1">
    <citation type="journal article" date="2010" name="PLoS ONE">
        <title>Genome erosion in a nitrogen-fixing vertically transmitted endosymbiotic multicellular cyanobacterium.</title>
        <authorList>
            <person name="Ran L."/>
            <person name="Larsson J."/>
            <person name="Vigil-Stenman T."/>
            <person name="Nylander J.A."/>
            <person name="Ininbergs K."/>
            <person name="Zheng W.W."/>
            <person name="Lapidus A."/>
            <person name="Lowry S."/>
            <person name="Haselkorn R."/>
            <person name="Bergman B."/>
        </authorList>
    </citation>
    <scope>NUCLEOTIDE SEQUENCE [LARGE SCALE GENOMIC DNA]</scope>
    <source>
        <strain evidence="1 2">0708</strain>
    </source>
</reference>
<keyword evidence="2" id="KW-1185">Reference proteome</keyword>
<dbReference type="AlphaFoldDB" id="D7DYM8"/>
<name>D7DYM8_NOSA0</name>
<evidence type="ECO:0000313" key="2">
    <source>
        <dbReference type="Proteomes" id="UP000001511"/>
    </source>
</evidence>
<dbReference type="EMBL" id="CP002059">
    <property type="protein sequence ID" value="ADI62851.1"/>
    <property type="molecule type" value="Genomic_DNA"/>
</dbReference>